<comment type="caution">
    <text evidence="1">The sequence shown here is derived from an EMBL/GenBank/DDBJ whole genome shotgun (WGS) entry which is preliminary data.</text>
</comment>
<evidence type="ECO:0000313" key="1">
    <source>
        <dbReference type="EMBL" id="MBB4934562.1"/>
    </source>
</evidence>
<dbReference type="AlphaFoldDB" id="A0A7W7RM76"/>
<keyword evidence="2" id="KW-1185">Reference proteome</keyword>
<proteinExistence type="predicted"/>
<dbReference type="EMBL" id="JACHJT010000001">
    <property type="protein sequence ID" value="MBB4934562.1"/>
    <property type="molecule type" value="Genomic_DNA"/>
</dbReference>
<organism evidence="1 2">
    <name type="scientific">Lipingzhangella halophila</name>
    <dbReference type="NCBI Taxonomy" id="1783352"/>
    <lineage>
        <taxon>Bacteria</taxon>
        <taxon>Bacillati</taxon>
        <taxon>Actinomycetota</taxon>
        <taxon>Actinomycetes</taxon>
        <taxon>Streptosporangiales</taxon>
        <taxon>Nocardiopsidaceae</taxon>
        <taxon>Lipingzhangella</taxon>
    </lineage>
</organism>
<protein>
    <submittedName>
        <fullName evidence="1">Uncharacterized protein</fullName>
    </submittedName>
</protein>
<sequence length="58" mass="5762">MEEVLVIGCSPAWAVPKGGPASRVCGRSETLLIPPPGCAAAGAAAHPELIADNLPEAV</sequence>
<gene>
    <name evidence="1" type="ORF">F4561_005382</name>
</gene>
<dbReference type="Proteomes" id="UP000523007">
    <property type="component" value="Unassembled WGS sequence"/>
</dbReference>
<name>A0A7W7RM76_9ACTN</name>
<reference evidence="1 2" key="1">
    <citation type="submission" date="2020-08" db="EMBL/GenBank/DDBJ databases">
        <title>Sequencing the genomes of 1000 actinobacteria strains.</title>
        <authorList>
            <person name="Klenk H.-P."/>
        </authorList>
    </citation>
    <scope>NUCLEOTIDE SEQUENCE [LARGE SCALE GENOMIC DNA]</scope>
    <source>
        <strain evidence="1 2">DSM 102030</strain>
    </source>
</reference>
<accession>A0A7W7RM76</accession>
<evidence type="ECO:0000313" key="2">
    <source>
        <dbReference type="Proteomes" id="UP000523007"/>
    </source>
</evidence>